<dbReference type="GO" id="GO:0038023">
    <property type="term" value="F:signaling receptor activity"/>
    <property type="evidence" value="ECO:0007669"/>
    <property type="project" value="InterPro"/>
</dbReference>
<dbReference type="Gene3D" id="3.30.420.10">
    <property type="entry name" value="Ribonuclease H-like superfamily/Ribonuclease H"/>
    <property type="match status" value="1"/>
</dbReference>
<dbReference type="PROSITE" id="PS51837">
    <property type="entry name" value="LITAF"/>
    <property type="match status" value="1"/>
</dbReference>
<keyword evidence="6 16" id="KW-1133">Transmembrane helix</keyword>
<feature type="transmembrane region" description="Helical" evidence="16">
    <location>
        <begin position="1005"/>
        <end position="1026"/>
    </location>
</feature>
<proteinExistence type="inferred from homology"/>
<feature type="binding site" evidence="13">
    <location>
        <position position="693"/>
    </location>
    <ligand>
        <name>L-glutamate</name>
        <dbReference type="ChEBI" id="CHEBI:29985"/>
    </ligand>
</feature>
<feature type="binding site" evidence="13">
    <location>
        <position position="698"/>
    </location>
    <ligand>
        <name>L-glutamate</name>
        <dbReference type="ChEBI" id="CHEBI:29985"/>
    </ligand>
</feature>
<keyword evidence="20" id="KW-1185">Reference proteome</keyword>
<evidence type="ECO:0000256" key="11">
    <source>
        <dbReference type="ARBA" id="ARBA00023286"/>
    </source>
</evidence>
<evidence type="ECO:0000259" key="18">
    <source>
        <dbReference type="PROSITE" id="PS51837"/>
    </source>
</evidence>
<dbReference type="Pfam" id="PF13358">
    <property type="entry name" value="DDE_3"/>
    <property type="match status" value="1"/>
</dbReference>
<dbReference type="Pfam" id="PF10601">
    <property type="entry name" value="zf-LITAF-like"/>
    <property type="match status" value="1"/>
</dbReference>
<evidence type="ECO:0000256" key="4">
    <source>
        <dbReference type="ARBA" id="ARBA00022475"/>
    </source>
</evidence>
<feature type="chain" id="PRO_5035934689" evidence="17">
    <location>
        <begin position="18"/>
        <end position="1150"/>
    </location>
</feature>
<evidence type="ECO:0000313" key="19">
    <source>
        <dbReference type="EnsemblMetazoa" id="CJA17013b.1"/>
    </source>
</evidence>
<dbReference type="InterPro" id="IPR038717">
    <property type="entry name" value="Tc1-like_DDE_dom"/>
</dbReference>
<evidence type="ECO:0000256" key="9">
    <source>
        <dbReference type="ARBA" id="ARBA00023170"/>
    </source>
</evidence>
<keyword evidence="11" id="KW-1071">Ligand-gated ion channel</keyword>
<accession>A0A8R1I540</accession>
<feature type="disulfide bond" evidence="15">
    <location>
        <begin position="930"/>
        <end position="986"/>
    </location>
</feature>
<evidence type="ECO:0000256" key="16">
    <source>
        <dbReference type="SAM" id="Phobius"/>
    </source>
</evidence>
<comment type="similarity">
    <text evidence="2">Belongs to the glutamate-gated ion channel (TC 1.A.10.1) family.</text>
</comment>
<dbReference type="InterPro" id="IPR015683">
    <property type="entry name" value="Ionotropic_Glu_rcpt"/>
</dbReference>
<evidence type="ECO:0000256" key="8">
    <source>
        <dbReference type="ARBA" id="ARBA00023136"/>
    </source>
</evidence>
<dbReference type="InterPro" id="IPR001320">
    <property type="entry name" value="Iontro_rcpt_C"/>
</dbReference>
<dbReference type="GO" id="GO:0015074">
    <property type="term" value="P:DNA integration"/>
    <property type="evidence" value="ECO:0007669"/>
    <property type="project" value="InterPro"/>
</dbReference>
<feature type="binding site" evidence="13">
    <location>
        <position position="918"/>
    </location>
    <ligand>
        <name>L-glutamate</name>
        <dbReference type="ChEBI" id="CHEBI:29985"/>
    </ligand>
</feature>
<keyword evidence="3" id="KW-0813">Transport</keyword>
<keyword evidence="17" id="KW-0732">Signal</keyword>
<dbReference type="Pfam" id="PF00060">
    <property type="entry name" value="Lig_chan"/>
    <property type="match status" value="1"/>
</dbReference>
<dbReference type="Pfam" id="PF01498">
    <property type="entry name" value="HTH_Tnp_Tc3_2"/>
    <property type="match status" value="1"/>
</dbReference>
<dbReference type="PANTHER" id="PTHR18966">
    <property type="entry name" value="IONOTROPIC GLUTAMATE RECEPTOR"/>
    <property type="match status" value="1"/>
</dbReference>
<feature type="transmembrane region" description="Helical" evidence="16">
    <location>
        <begin position="822"/>
        <end position="848"/>
    </location>
</feature>
<evidence type="ECO:0000256" key="10">
    <source>
        <dbReference type="ARBA" id="ARBA00023180"/>
    </source>
</evidence>
<keyword evidence="9" id="KW-0675">Receptor</keyword>
<dbReference type="Pfam" id="PF10613">
    <property type="entry name" value="Lig_chan-Glu_bd"/>
    <property type="match status" value="1"/>
</dbReference>
<dbReference type="SUPFAM" id="SSF53850">
    <property type="entry name" value="Periplasmic binding protein-like II"/>
    <property type="match status" value="1"/>
</dbReference>
<dbReference type="InterPro" id="IPR036397">
    <property type="entry name" value="RNaseH_sf"/>
</dbReference>
<dbReference type="SMART" id="SM00714">
    <property type="entry name" value="LITAF"/>
    <property type="match status" value="1"/>
</dbReference>
<keyword evidence="5 16" id="KW-0812">Transmembrane</keyword>
<dbReference type="Gene3D" id="1.10.287.70">
    <property type="match status" value="1"/>
</dbReference>
<reference evidence="20" key="1">
    <citation type="submission" date="2010-08" db="EMBL/GenBank/DDBJ databases">
        <authorList>
            <consortium name="Caenorhabditis japonica Sequencing Consortium"/>
            <person name="Wilson R.K."/>
        </authorList>
    </citation>
    <scope>NUCLEOTIDE SEQUENCE [LARGE SCALE GENOMIC DNA]</scope>
    <source>
        <strain evidence="20">DF5081</strain>
    </source>
</reference>
<dbReference type="GO" id="GO:0006313">
    <property type="term" value="P:DNA transposition"/>
    <property type="evidence" value="ECO:0007669"/>
    <property type="project" value="InterPro"/>
</dbReference>
<evidence type="ECO:0000256" key="3">
    <source>
        <dbReference type="ARBA" id="ARBA00022448"/>
    </source>
</evidence>
<comment type="subcellular location">
    <subcellularLocation>
        <location evidence="1">Cell membrane</location>
        <topology evidence="1">Multi-pass membrane protein</topology>
    </subcellularLocation>
</comment>
<keyword evidence="10" id="KW-0325">Glycoprotein</keyword>
<keyword evidence="4" id="KW-1003">Cell membrane</keyword>
<evidence type="ECO:0000256" key="17">
    <source>
        <dbReference type="SAM" id="SignalP"/>
    </source>
</evidence>
<evidence type="ECO:0000256" key="13">
    <source>
        <dbReference type="PIRSR" id="PIRSR601508-1"/>
    </source>
</evidence>
<dbReference type="SMART" id="SM00079">
    <property type="entry name" value="PBPe"/>
    <property type="match status" value="1"/>
</dbReference>
<dbReference type="AlphaFoldDB" id="A0A8R1I540"/>
<dbReference type="GO" id="GO:0015276">
    <property type="term" value="F:ligand-gated monoatomic ion channel activity"/>
    <property type="evidence" value="ECO:0007669"/>
    <property type="project" value="InterPro"/>
</dbReference>
<evidence type="ECO:0000256" key="6">
    <source>
        <dbReference type="ARBA" id="ARBA00022989"/>
    </source>
</evidence>
<keyword evidence="15" id="KW-1015">Disulfide bond</keyword>
<feature type="transmembrane region" description="Helical" evidence="16">
    <location>
        <begin position="736"/>
        <end position="755"/>
    </location>
</feature>
<feature type="transmembrane region" description="Helical" evidence="16">
    <location>
        <begin position="1094"/>
        <end position="1111"/>
    </location>
</feature>
<feature type="domain" description="LITAF" evidence="18">
    <location>
        <begin position="1057"/>
        <end position="1142"/>
    </location>
</feature>
<reference evidence="19" key="2">
    <citation type="submission" date="2022-06" db="UniProtKB">
        <authorList>
            <consortium name="EnsemblMetazoa"/>
        </authorList>
    </citation>
    <scope>IDENTIFICATION</scope>
    <source>
        <strain evidence="19">DF5081</strain>
    </source>
</reference>
<dbReference type="EnsemblMetazoa" id="CJA17013b.1">
    <property type="protein sequence ID" value="CJA17013b.1"/>
    <property type="gene ID" value="WBGene00136216"/>
</dbReference>
<dbReference type="Proteomes" id="UP000005237">
    <property type="component" value="Unassembled WGS sequence"/>
</dbReference>
<dbReference type="FunFam" id="3.40.190.10:FF:000010">
    <property type="entry name" value="glutamate receptor ionotropic, NMDA 1 isoform X1"/>
    <property type="match status" value="1"/>
</dbReference>
<evidence type="ECO:0000313" key="20">
    <source>
        <dbReference type="Proteomes" id="UP000005237"/>
    </source>
</evidence>
<evidence type="ECO:0000256" key="1">
    <source>
        <dbReference type="ARBA" id="ARBA00004651"/>
    </source>
</evidence>
<evidence type="ECO:0000256" key="5">
    <source>
        <dbReference type="ARBA" id="ARBA00022692"/>
    </source>
</evidence>
<keyword evidence="8 16" id="KW-0472">Membrane</keyword>
<dbReference type="InterPro" id="IPR028082">
    <property type="entry name" value="Peripla_BP_I"/>
</dbReference>
<dbReference type="InterPro" id="IPR001508">
    <property type="entry name" value="Iono_Glu_rcpt_met"/>
</dbReference>
<dbReference type="InterPro" id="IPR019594">
    <property type="entry name" value="Glu/Gly-bd"/>
</dbReference>
<evidence type="ECO:0000256" key="15">
    <source>
        <dbReference type="PIRSR" id="PIRSR601508-3"/>
    </source>
</evidence>
<dbReference type="Gene3D" id="3.40.50.2300">
    <property type="match status" value="2"/>
</dbReference>
<dbReference type="GO" id="GO:0003677">
    <property type="term" value="F:DNA binding"/>
    <property type="evidence" value="ECO:0007669"/>
    <property type="project" value="InterPro"/>
</dbReference>
<sequence length="1150" mass="129727">MVLHYMVWFLALSGVYAIDYKVSVLIFAEPHDSFDELQVAVTTAFVEVFGNTTYRLGNDSIQAVFVDAKSGQNRLELTQDIVCGQMLNSSLASVIFSPSPTSSAKFLDLVTSSAYTLSFYKLPVVGVMVRDAEFSKKNIYPTFVRPTAALSDEAFVFLHILLRLQYRQVVVLSVKRDPNADEFVAEFEQRRAEFKIIDGVVHRQSPGRPRTTSRAMDRNILRSCREDPRRTSTDIQVFVTSPNEPVPSRRTIRRRLQVAGLYGRRPVKKSYAPQYQCPTVKHGGGSEMVWGCFSDTSMGPLKRIQDNDPKHTSGHVANWFRRRRVDLLEWPSQSPDLNPIEHMWEELEQRLKGFRASNANQIFAQLEAAWKSIPMTVVQTLLDSMPRRCQAVIDAKGYPTKKDDATRIFANAGDLTGKGKVWIVSESAGEAHNVPNGSIGCRLGQTALSVLRDSFSILKFAMEKVWRESETDILPPVECDRDSLDHEWNTAQAPALLSEICGVSTARVNFNDNCERIGVEYDVINFHMERRHVGNMIGDTLRLDEDSIEWAGGSKPLEISLPKHLRVVTVADPPFVYITPVTMPSQCAELGSTQVEWSVFDRILVPGPWYSCPKKISVNTTEYFCCAGLAIDLLSNLSLPEANNSIDTSFTFSLHLNESYGVVQAAETTGYTIGGVIGELDGDTADMAIGGITINPERERIVDFSEPWLYHGIRILEKNIPRDSPMQSFLQPLQSSLWSALFVSVLLVGLAIYCLDFKSPFERFYQSDHGFDQEDLRPEFELWVGKDEDDNVNFGEAMWFVWGVLLNSGVSEKTPRSCSARVLGIVWCGFCMIMVASYTANLAAFLVLDQPEKGLTGLRNPSANFSFGTVLNSNVYQYFKRHVELSSMFRKMEPHNVHRASEAVHSLLNGTLDAFIWDSTRLDFEAARHCELRTRGSLFGRSAYGIGLQKNSPWTPHITSAILRMSESGVMENLDQKWIDRGGPNCVVEAHKSPARLGLVNMKDIFILVSSGVALGMFLSFVEVSYGRWLADKGRRRILVQRYFRKWHDLSLGPRRRTRRLAYNLDRLIVRRGFSGLERCSFQNIVESDVHRETGLFAVLSCFAFALLFLWPCSPLPCFLSSFSDFVHVCPLCSHIMGRFRRARTARFYV</sequence>
<dbReference type="PRINTS" id="PR00177">
    <property type="entry name" value="NMDARECEPTOR"/>
</dbReference>
<feature type="site" description="Crucial to convey clamshell closure to channel opening" evidence="14">
    <location>
        <position position="855"/>
    </location>
</feature>
<dbReference type="Gene3D" id="3.40.190.10">
    <property type="entry name" value="Periplasmic binding protein-like II"/>
    <property type="match status" value="3"/>
</dbReference>
<keyword evidence="12" id="KW-0407">Ion channel</keyword>
<evidence type="ECO:0000256" key="14">
    <source>
        <dbReference type="PIRSR" id="PIRSR601508-2"/>
    </source>
</evidence>
<protein>
    <submittedName>
        <fullName evidence="19">PBPe domain-containing protein</fullName>
    </submittedName>
</protein>
<name>A0A8R1I540_CAEJA</name>
<dbReference type="InterPro" id="IPR006629">
    <property type="entry name" value="LITAF"/>
</dbReference>
<keyword evidence="7" id="KW-0406">Ion transport</keyword>
<dbReference type="SUPFAM" id="SSF53822">
    <property type="entry name" value="Periplasmic binding protein-like I"/>
    <property type="match status" value="1"/>
</dbReference>
<feature type="site" description="Interaction with the cone snail toxin Con-ikot-ikot" evidence="14">
    <location>
        <position position="880"/>
    </location>
</feature>
<feature type="signal peptide" evidence="17">
    <location>
        <begin position="1"/>
        <end position="17"/>
    </location>
</feature>
<evidence type="ECO:0000256" key="12">
    <source>
        <dbReference type="ARBA" id="ARBA00023303"/>
    </source>
</evidence>
<evidence type="ECO:0000256" key="2">
    <source>
        <dbReference type="ARBA" id="ARBA00008685"/>
    </source>
</evidence>
<dbReference type="GO" id="GO:0005886">
    <property type="term" value="C:plasma membrane"/>
    <property type="evidence" value="ECO:0007669"/>
    <property type="project" value="UniProtKB-SubCell"/>
</dbReference>
<evidence type="ECO:0000256" key="7">
    <source>
        <dbReference type="ARBA" id="ARBA00023065"/>
    </source>
</evidence>
<organism evidence="19 20">
    <name type="scientific">Caenorhabditis japonica</name>
    <dbReference type="NCBI Taxonomy" id="281687"/>
    <lineage>
        <taxon>Eukaryota</taxon>
        <taxon>Metazoa</taxon>
        <taxon>Ecdysozoa</taxon>
        <taxon>Nematoda</taxon>
        <taxon>Chromadorea</taxon>
        <taxon>Rhabditida</taxon>
        <taxon>Rhabditina</taxon>
        <taxon>Rhabditomorpha</taxon>
        <taxon>Rhabditoidea</taxon>
        <taxon>Rhabditidae</taxon>
        <taxon>Peloderinae</taxon>
        <taxon>Caenorhabditis</taxon>
    </lineage>
</organism>
<dbReference type="InterPro" id="IPR002492">
    <property type="entry name" value="Transposase_Tc1-like"/>
</dbReference>